<dbReference type="Pfam" id="PF08309">
    <property type="entry name" value="LVIVD"/>
    <property type="match status" value="4"/>
</dbReference>
<organism evidence="1 2">
    <name type="scientific">Variovorax paradoxus B4</name>
    <dbReference type="NCBI Taxonomy" id="1246301"/>
    <lineage>
        <taxon>Bacteria</taxon>
        <taxon>Pseudomonadati</taxon>
        <taxon>Pseudomonadota</taxon>
        <taxon>Betaproteobacteria</taxon>
        <taxon>Burkholderiales</taxon>
        <taxon>Comamonadaceae</taxon>
        <taxon>Variovorax</taxon>
    </lineage>
</organism>
<dbReference type="KEGG" id="vpd:VAPA_2c05540"/>
<reference evidence="1 2" key="1">
    <citation type="submission" date="2012-10" db="EMBL/GenBank/DDBJ databases">
        <title>Genome sequence of Variovorax paradoxus B4.</title>
        <authorList>
            <person name="Schuldes J."/>
            <person name="Brandt U."/>
            <person name="Hiessl S."/>
            <person name="Wuebbeler J.H."/>
            <person name="Thuermer A."/>
            <person name="Steinbuechel A."/>
            <person name="Daniel R."/>
        </authorList>
    </citation>
    <scope>NUCLEOTIDE SEQUENCE [LARGE SCALE GENOMIC DNA]</scope>
    <source>
        <strain evidence="1 2">B4</strain>
    </source>
</reference>
<evidence type="ECO:0008006" key="3">
    <source>
        <dbReference type="Google" id="ProtNLM"/>
    </source>
</evidence>
<accession>T1XLF9</accession>
<dbReference type="Proteomes" id="UP000016223">
    <property type="component" value="Chromosome 2"/>
</dbReference>
<dbReference type="AlphaFoldDB" id="T1XLF9"/>
<dbReference type="EMBL" id="CP003912">
    <property type="protein sequence ID" value="AGU53114.1"/>
    <property type="molecule type" value="Genomic_DNA"/>
</dbReference>
<protein>
    <recommendedName>
        <fullName evidence="3">LVIVD repeat-containing protein</fullName>
    </recommendedName>
</protein>
<dbReference type="InterPro" id="IPR013211">
    <property type="entry name" value="LVIVD"/>
</dbReference>
<gene>
    <name evidence="1" type="ORF">VAPA_2c05540</name>
</gene>
<sequence>MESSPVVRPLPASACPCVARDRAQGPGVVRQPCRMSHAVIADISCVVSRRPRDRAGNCSQPSCQGCRFQARLRWINAPPATSLKLGFRSVTHLPSHISSLESHMARTLEFLVKRMSRIVGLSATFAAALVMAGCGGGGGSAGYFPILPTSSTPTDSPPTATPDPVSPITIIEANIDTLVAQVGGATQDVALYNDGTVDWALYTMANRFAATRIGMTKGPVIEISAPGYIQHITVVKGFGGQDYALLSMGGKGIGVVDITNPAAMTYVRTMTVSYLPPPYTYTDGGGSIFTEPAAIAPLTNGVVSDLLVDDQGTNATSDDELFVANASFGIQKTKLSKLLNAGGDGVLAIDGAQTWTLKYAGESPWGEPLSLKRHDGRLYAALGFLGVGIFDPADLSRQGHYNLYADCANSAQEDWFGFPDRKPACNTSLLVNAAFVDADGMPTYQQAAAELGEKSSLAAYPWAEFDRYGKYYYNARDMDLVNLPNGRTMAYVAYSLGGLVAVDVTNAAAPVYAGYVPAAPAHGPDEPPANSDKKGILSHSGSGMLKEAGVIGVRVVPDPDDGTKFHAYYTDHFAGLVVLKGAEAPATEWRSGPYNNNTDARIHWPDYEFVTSYDMTPVPVGDESMPKFLTAVNGNYTAPVMLVTGEINGHGGSLFMVGGNTRASGQVDVVEASGAGGVSFVDIIDLKTAGVAEASRFAVPVSLVSTNEVGAYEDGSAGQPIAIGHTEGVTVSGNHLYLGDGPHGVSVWRIADGINPIDDPHLVANTLQSEYPISDSVLPTPHAFKVAFAGDPAQAYVMSQSLGMRRINVSAVTGGSAQVGSPALVNAKGGVFEHNTEAGAVGKVKITGQDHAYGVAYSGNYAIVADGDNGLTVYDTTADPASGAHVVANIGDSEGASGKPPLGRAASVKLWANPATRRTYAVVAAGSYGVSVVDMTDFLATGRAEDLTVVNHLIKTFEPLKADDDNAFGSADGKSVDVHIVGDLAYFSYDSFGLVAYRMLDLIRPASEERPAVVPAGQAPDACLAVTDVTKLSAKQGGVAECRPAAAGYFKLQKLAGFENLEGGALYMTPQYFPANQPLSGGAGSVYTLGTPRLLFYVAYGDAGVVKLDWSNVAAPRMMALKGVVGGAVATAVNNGRVYVAAGAGGLSVLK</sequence>
<dbReference type="HOGENOM" id="CLU_277688_0_0_4"/>
<proteinExistence type="predicted"/>
<name>T1XLF9_VARPD</name>
<evidence type="ECO:0000313" key="1">
    <source>
        <dbReference type="EMBL" id="AGU53114.1"/>
    </source>
</evidence>
<dbReference type="PATRIC" id="fig|1246301.3.peg.6079"/>
<evidence type="ECO:0000313" key="2">
    <source>
        <dbReference type="Proteomes" id="UP000016223"/>
    </source>
</evidence>